<name>A0A0D2AKQ9_9EURO</name>
<dbReference type="Proteomes" id="UP000053342">
    <property type="component" value="Unassembled WGS sequence"/>
</dbReference>
<keyword evidence="2" id="KW-1133">Transmembrane helix</keyword>
<feature type="compositionally biased region" description="Basic residues" evidence="1">
    <location>
        <begin position="125"/>
        <end position="134"/>
    </location>
</feature>
<keyword evidence="3" id="KW-0732">Signal</keyword>
<organism evidence="4 5">
    <name type="scientific">Exophiala oligosperma</name>
    <dbReference type="NCBI Taxonomy" id="215243"/>
    <lineage>
        <taxon>Eukaryota</taxon>
        <taxon>Fungi</taxon>
        <taxon>Dikarya</taxon>
        <taxon>Ascomycota</taxon>
        <taxon>Pezizomycotina</taxon>
        <taxon>Eurotiomycetes</taxon>
        <taxon>Chaetothyriomycetidae</taxon>
        <taxon>Chaetothyriales</taxon>
        <taxon>Herpotrichiellaceae</taxon>
        <taxon>Exophiala</taxon>
    </lineage>
</organism>
<feature type="chain" id="PRO_5002238412" evidence="3">
    <location>
        <begin position="25"/>
        <end position="283"/>
    </location>
</feature>
<feature type="signal peptide" evidence="3">
    <location>
        <begin position="1"/>
        <end position="24"/>
    </location>
</feature>
<dbReference type="HOGENOM" id="CLU_068914_0_0_1"/>
<dbReference type="GeneID" id="27359881"/>
<dbReference type="EMBL" id="KN847338">
    <property type="protein sequence ID" value="KIW40626.1"/>
    <property type="molecule type" value="Genomic_DNA"/>
</dbReference>
<dbReference type="AlphaFoldDB" id="A0A0D2AKQ9"/>
<dbReference type="RefSeq" id="XP_016260842.1">
    <property type="nucleotide sequence ID" value="XM_016409088.1"/>
</dbReference>
<evidence type="ECO:0000256" key="1">
    <source>
        <dbReference type="SAM" id="MobiDB-lite"/>
    </source>
</evidence>
<evidence type="ECO:0000256" key="2">
    <source>
        <dbReference type="SAM" id="Phobius"/>
    </source>
</evidence>
<reference evidence="4 5" key="1">
    <citation type="submission" date="2015-01" db="EMBL/GenBank/DDBJ databases">
        <title>The Genome Sequence of Exophiala oligosperma CBS72588.</title>
        <authorList>
            <consortium name="The Broad Institute Genomics Platform"/>
            <person name="Cuomo C."/>
            <person name="de Hoog S."/>
            <person name="Gorbushina A."/>
            <person name="Stielow B."/>
            <person name="Teixiera M."/>
            <person name="Abouelleil A."/>
            <person name="Chapman S.B."/>
            <person name="Priest M."/>
            <person name="Young S.K."/>
            <person name="Wortman J."/>
            <person name="Nusbaum C."/>
            <person name="Birren B."/>
        </authorList>
    </citation>
    <scope>NUCLEOTIDE SEQUENCE [LARGE SCALE GENOMIC DNA]</scope>
    <source>
        <strain evidence="4 5">CBS 72588</strain>
    </source>
</reference>
<dbReference type="VEuPathDB" id="FungiDB:PV06_07807"/>
<keyword evidence="2" id="KW-0812">Transmembrane</keyword>
<protein>
    <submittedName>
        <fullName evidence="4">Uncharacterized protein</fullName>
    </submittedName>
</protein>
<evidence type="ECO:0000313" key="4">
    <source>
        <dbReference type="EMBL" id="KIW40626.1"/>
    </source>
</evidence>
<dbReference type="PROSITE" id="PS51257">
    <property type="entry name" value="PROKAR_LIPOPROTEIN"/>
    <property type="match status" value="1"/>
</dbReference>
<proteinExistence type="predicted"/>
<feature type="compositionally biased region" description="Low complexity" evidence="1">
    <location>
        <begin position="202"/>
        <end position="213"/>
    </location>
</feature>
<gene>
    <name evidence="4" type="ORF">PV06_07807</name>
</gene>
<feature type="transmembrane region" description="Helical" evidence="2">
    <location>
        <begin position="60"/>
        <end position="85"/>
    </location>
</feature>
<keyword evidence="2" id="KW-0472">Membrane</keyword>
<keyword evidence="5" id="KW-1185">Reference proteome</keyword>
<feature type="region of interest" description="Disordered" evidence="1">
    <location>
        <begin position="109"/>
        <end position="135"/>
    </location>
</feature>
<feature type="region of interest" description="Disordered" evidence="1">
    <location>
        <begin position="153"/>
        <end position="213"/>
    </location>
</feature>
<accession>A0A0D2AKQ9</accession>
<evidence type="ECO:0000256" key="3">
    <source>
        <dbReference type="SAM" id="SignalP"/>
    </source>
</evidence>
<evidence type="ECO:0000313" key="5">
    <source>
        <dbReference type="Proteomes" id="UP000053342"/>
    </source>
</evidence>
<sequence length="283" mass="30610">MASRSTVYGTLLVVLACAPQPGLTGPVPQIIHPDLGSLSLSELFLQTFRRIMELGFVQGVVSALLILGCLICMLICVLCALAAYFDRNDKGRWDRNDLELNDDYVYSSPREKRHADGNSTGSPVRRGRKAHHCLSRQQPVVTKISVVASPFSCRRKASSPPSPPRYHPQNNRTSSPPVTPLRSALSKSPSPPCQRHSVYLGVKRSPSSSASPKSVRWADELGVSVLATVQVTNSSSHEGTDWEIDIGMTRPQSTSAIEASDNCTPAADAPPAYTCGRLDSIKS</sequence>
<dbReference type="OrthoDB" id="4120535at2759"/>